<reference evidence="3 4" key="2">
    <citation type="journal article" date="2016" name="Genome Announc.">
        <title>Complete Genome Sequence of Algoriphagus sp. Strain M8-2, Isolated from a Brackish Lake.</title>
        <authorList>
            <person name="Muraguchi Y."/>
            <person name="Kushimoto K."/>
            <person name="Ohtsubo Y."/>
            <person name="Suzuki T."/>
            <person name="Dohra H."/>
            <person name="Kimbara K."/>
            <person name="Shintani M."/>
        </authorList>
    </citation>
    <scope>NUCLEOTIDE SEQUENCE [LARGE SCALE GENOMIC DNA]</scope>
    <source>
        <strain evidence="3 4">M8-2</strain>
    </source>
</reference>
<keyword evidence="1" id="KW-1133">Transmembrane helix</keyword>
<dbReference type="Pfam" id="PF00535">
    <property type="entry name" value="Glycos_transf_2"/>
    <property type="match status" value="1"/>
</dbReference>
<dbReference type="KEGG" id="alm:AO498_13610"/>
<keyword evidence="1" id="KW-0812">Transmembrane</keyword>
<organism evidence="3 4">
    <name type="scientific">Algoriphagus sanaruensis</name>
    <dbReference type="NCBI Taxonomy" id="1727163"/>
    <lineage>
        <taxon>Bacteria</taxon>
        <taxon>Pseudomonadati</taxon>
        <taxon>Bacteroidota</taxon>
        <taxon>Cytophagia</taxon>
        <taxon>Cytophagales</taxon>
        <taxon>Cyclobacteriaceae</taxon>
        <taxon>Algoriphagus</taxon>
    </lineage>
</organism>
<accession>A0A142EQS5</accession>
<proteinExistence type="predicted"/>
<dbReference type="PANTHER" id="PTHR43685:SF2">
    <property type="entry name" value="GLYCOSYLTRANSFERASE 2-LIKE DOMAIN-CONTAINING PROTEIN"/>
    <property type="match status" value="1"/>
</dbReference>
<feature type="transmembrane region" description="Helical" evidence="1">
    <location>
        <begin position="275"/>
        <end position="293"/>
    </location>
</feature>
<name>A0A142EQS5_9BACT</name>
<sequence>MKKPVFFSIVIPFFNREKFLEKAITSVLNQTSPNWELILVDDYSSDNSMSVVNSFSDSRIKILSHSTNKGNAIARNTGWKASTYDWIAYLDSDDWYEPDYLDKITQAIYDHPNSVFFWTGVRFVNRSGSSIKEEFWKPLKVLPSDTFFDQLRIGTNAGVCFSKSVLEELGGFEIKLRASVDREFFLRISQHYEGLGVEFTGVNCLIGTHESVRKSYHHQAKAYDFINEKYKILIKKNSIRKRWWYHKAMWLSLYSGDKGKAFQYLKKMNYPIKSLLLFFFFSVLPTSNAILLHKKFAIK</sequence>
<protein>
    <recommendedName>
        <fullName evidence="2">Glycosyltransferase 2-like domain-containing protein</fullName>
    </recommendedName>
</protein>
<dbReference type="STRING" id="1727163.AO498_13610"/>
<dbReference type="Proteomes" id="UP000073816">
    <property type="component" value="Chromosome"/>
</dbReference>
<dbReference type="RefSeq" id="WP_067548740.1">
    <property type="nucleotide sequence ID" value="NZ_CP012836.1"/>
</dbReference>
<dbReference type="PANTHER" id="PTHR43685">
    <property type="entry name" value="GLYCOSYLTRANSFERASE"/>
    <property type="match status" value="1"/>
</dbReference>
<dbReference type="OrthoDB" id="6307329at2"/>
<evidence type="ECO:0000259" key="2">
    <source>
        <dbReference type="Pfam" id="PF00535"/>
    </source>
</evidence>
<dbReference type="InterPro" id="IPR001173">
    <property type="entry name" value="Glyco_trans_2-like"/>
</dbReference>
<dbReference type="SUPFAM" id="SSF53448">
    <property type="entry name" value="Nucleotide-diphospho-sugar transferases"/>
    <property type="match status" value="1"/>
</dbReference>
<dbReference type="Gene3D" id="3.90.550.10">
    <property type="entry name" value="Spore Coat Polysaccharide Biosynthesis Protein SpsA, Chain A"/>
    <property type="match status" value="1"/>
</dbReference>
<dbReference type="PATRIC" id="fig|1727163.4.peg.2842"/>
<keyword evidence="1" id="KW-0472">Membrane</keyword>
<dbReference type="InterPro" id="IPR029044">
    <property type="entry name" value="Nucleotide-diphossugar_trans"/>
</dbReference>
<keyword evidence="4" id="KW-1185">Reference proteome</keyword>
<gene>
    <name evidence="3" type="ORF">AO498_13610</name>
</gene>
<evidence type="ECO:0000256" key="1">
    <source>
        <dbReference type="SAM" id="Phobius"/>
    </source>
</evidence>
<evidence type="ECO:0000313" key="3">
    <source>
        <dbReference type="EMBL" id="AMQ57480.1"/>
    </source>
</evidence>
<dbReference type="CDD" id="cd00761">
    <property type="entry name" value="Glyco_tranf_GTA_type"/>
    <property type="match status" value="1"/>
</dbReference>
<feature type="domain" description="Glycosyltransferase 2-like" evidence="2">
    <location>
        <begin position="8"/>
        <end position="169"/>
    </location>
</feature>
<dbReference type="EMBL" id="CP012836">
    <property type="protein sequence ID" value="AMQ57480.1"/>
    <property type="molecule type" value="Genomic_DNA"/>
</dbReference>
<evidence type="ECO:0000313" key="4">
    <source>
        <dbReference type="Proteomes" id="UP000073816"/>
    </source>
</evidence>
<dbReference type="InterPro" id="IPR050834">
    <property type="entry name" value="Glycosyltransf_2"/>
</dbReference>
<dbReference type="AlphaFoldDB" id="A0A142EQS5"/>
<reference evidence="4" key="1">
    <citation type="submission" date="2015-09" db="EMBL/GenBank/DDBJ databases">
        <title>Complete sequence of Algoriphagus sp. M8-2.</title>
        <authorList>
            <person name="Shintani M."/>
        </authorList>
    </citation>
    <scope>NUCLEOTIDE SEQUENCE [LARGE SCALE GENOMIC DNA]</scope>
    <source>
        <strain evidence="4">M8-2</strain>
    </source>
</reference>